<dbReference type="Pfam" id="PF23860">
    <property type="entry name" value="Ribophorin_II_3rd"/>
    <property type="match status" value="1"/>
</dbReference>
<comment type="caution">
    <text evidence="16">The sequence shown here is derived from an EMBL/GenBank/DDBJ whole genome shotgun (WGS) entry which is preliminary data.</text>
</comment>
<organism evidence="16 17">
    <name type="scientific">Puccinia striiformis f. sp. tritici PST-78</name>
    <dbReference type="NCBI Taxonomy" id="1165861"/>
    <lineage>
        <taxon>Eukaryota</taxon>
        <taxon>Fungi</taxon>
        <taxon>Dikarya</taxon>
        <taxon>Basidiomycota</taxon>
        <taxon>Pucciniomycotina</taxon>
        <taxon>Pucciniomycetes</taxon>
        <taxon>Pucciniales</taxon>
        <taxon>Pucciniaceae</taxon>
        <taxon>Puccinia</taxon>
    </lineage>
</organism>
<name>A0A0L0UPK7_9BASI</name>
<dbReference type="InterPro" id="IPR055374">
    <property type="entry name" value="Ribophorin_II_3rd"/>
</dbReference>
<protein>
    <recommendedName>
        <fullName evidence="11">Ribophorin II</fullName>
    </recommendedName>
    <alternativeName>
        <fullName evidence="10">Ribophorin-2</fullName>
    </alternativeName>
</protein>
<feature type="chain" id="PRO_5044292045" description="Ribophorin II" evidence="13">
    <location>
        <begin position="25"/>
        <end position="333"/>
    </location>
</feature>
<reference evidence="17" key="1">
    <citation type="submission" date="2014-03" db="EMBL/GenBank/DDBJ databases">
        <title>The Genome Sequence of Puccinia striiformis f. sp. tritici PST-78.</title>
        <authorList>
            <consortium name="The Broad Institute Genome Sequencing Platform"/>
            <person name="Cuomo C."/>
            <person name="Hulbert S."/>
            <person name="Chen X."/>
            <person name="Walker B."/>
            <person name="Young S.K."/>
            <person name="Zeng Q."/>
            <person name="Gargeya S."/>
            <person name="Fitzgerald M."/>
            <person name="Haas B."/>
            <person name="Abouelleil A."/>
            <person name="Alvarado L."/>
            <person name="Arachchi H.M."/>
            <person name="Berlin A.M."/>
            <person name="Chapman S.B."/>
            <person name="Goldberg J."/>
            <person name="Griggs A."/>
            <person name="Gujja S."/>
            <person name="Hansen M."/>
            <person name="Howarth C."/>
            <person name="Imamovic A."/>
            <person name="Larimer J."/>
            <person name="McCowan C."/>
            <person name="Montmayeur A."/>
            <person name="Murphy C."/>
            <person name="Neiman D."/>
            <person name="Pearson M."/>
            <person name="Priest M."/>
            <person name="Roberts A."/>
            <person name="Saif S."/>
            <person name="Shea T."/>
            <person name="Sisk P."/>
            <person name="Sykes S."/>
            <person name="Wortman J."/>
            <person name="Nusbaum C."/>
            <person name="Birren B."/>
        </authorList>
    </citation>
    <scope>NUCLEOTIDE SEQUENCE [LARGE SCALE GENOMIC DNA]</scope>
    <source>
        <strain evidence="17">race PST-78</strain>
    </source>
</reference>
<evidence type="ECO:0000256" key="11">
    <source>
        <dbReference type="ARBA" id="ARBA00032139"/>
    </source>
</evidence>
<evidence type="ECO:0000256" key="13">
    <source>
        <dbReference type="SAM" id="SignalP"/>
    </source>
</evidence>
<comment type="function">
    <text evidence="1">Subunit of the oligosaccharyl transferase (OST) complex that catalyzes the initial transfer of a defined glycan (Glc(3)Man(9)GlcNAc(2) in eukaryotes) from the lipid carrier dolichol-pyrophosphate to an asparagine residue within an Asn-X-Ser/Thr consensus motif in nascent polypeptide chains, the first step in protein N-glycosylation. N-glycosylation occurs cotranslationally and the complex associates with the Sec61 complex at the channel-forming translocon complex that mediates protein translocation across the endoplasmic reticulum (ER). All subunits are required for a maximal enzyme activity.</text>
</comment>
<evidence type="ECO:0000256" key="12">
    <source>
        <dbReference type="SAM" id="Phobius"/>
    </source>
</evidence>
<keyword evidence="5 12" id="KW-0812">Transmembrane</keyword>
<dbReference type="STRING" id="1165861.A0A0L0UPK7"/>
<feature type="domain" description="Ribophorin II third" evidence="14">
    <location>
        <begin position="35"/>
        <end position="165"/>
    </location>
</feature>
<keyword evidence="8 12" id="KW-1133">Transmembrane helix</keyword>
<dbReference type="InterPro" id="IPR056790">
    <property type="entry name" value="Ribophorin_II_C"/>
</dbReference>
<sequence length="333" mass="36815">MTKITLQQPLLALWTVLWLSSTSAELTVQKGQLVVLDANGMSTKSLDFSSKTTSSSAPVFELNDESTLKATFEILEKSSAAADNTGSLFSPHQVTLLATGVDTKLHWATAVKTRGKGKAKWELDLARAPTDFLSLSPIGEITLELIIGDISGTHSPLQIRLATLKIPKKLILEYPYWDTKDSKPPSTLELEKHYIQPELHWTFQPPRKKENPVFSLAFVVIVASPWIFLLTAWSTIAQNTKGGFKLFGTPKLSTALFILTLISEEALILTYWAKLKLYQYLPVAFLISFPLILSGRSALSDLRLRRRVAPISAGHLSATTCKFSADDDKGKKE</sequence>
<evidence type="ECO:0000313" key="17">
    <source>
        <dbReference type="Proteomes" id="UP000054564"/>
    </source>
</evidence>
<evidence type="ECO:0000259" key="15">
    <source>
        <dbReference type="Pfam" id="PF25147"/>
    </source>
</evidence>
<feature type="signal peptide" evidence="13">
    <location>
        <begin position="1"/>
        <end position="24"/>
    </location>
</feature>
<feature type="transmembrane region" description="Helical" evidence="12">
    <location>
        <begin position="279"/>
        <end position="299"/>
    </location>
</feature>
<evidence type="ECO:0000256" key="10">
    <source>
        <dbReference type="ARBA" id="ARBA00030078"/>
    </source>
</evidence>
<dbReference type="GO" id="GO:0006487">
    <property type="term" value="P:protein N-linked glycosylation"/>
    <property type="evidence" value="ECO:0007669"/>
    <property type="project" value="TreeGrafter"/>
</dbReference>
<evidence type="ECO:0000259" key="14">
    <source>
        <dbReference type="Pfam" id="PF23860"/>
    </source>
</evidence>
<evidence type="ECO:0000256" key="7">
    <source>
        <dbReference type="ARBA" id="ARBA00022824"/>
    </source>
</evidence>
<evidence type="ECO:0000256" key="3">
    <source>
        <dbReference type="ARBA" id="ARBA00004922"/>
    </source>
</evidence>
<evidence type="ECO:0000256" key="6">
    <source>
        <dbReference type="ARBA" id="ARBA00022729"/>
    </source>
</evidence>
<comment type="pathway">
    <text evidence="3">Protein modification; protein glycosylation.</text>
</comment>
<feature type="transmembrane region" description="Helical" evidence="12">
    <location>
        <begin position="213"/>
        <end position="233"/>
    </location>
</feature>
<feature type="domain" description="Ribophorin II C-terminal" evidence="15">
    <location>
        <begin position="203"/>
        <end position="306"/>
    </location>
</feature>
<dbReference type="InterPro" id="IPR008814">
    <property type="entry name" value="Swp1"/>
</dbReference>
<evidence type="ECO:0000256" key="4">
    <source>
        <dbReference type="ARBA" id="ARBA00009038"/>
    </source>
</evidence>
<evidence type="ECO:0000256" key="2">
    <source>
        <dbReference type="ARBA" id="ARBA00004477"/>
    </source>
</evidence>
<evidence type="ECO:0000256" key="8">
    <source>
        <dbReference type="ARBA" id="ARBA00022989"/>
    </source>
</evidence>
<keyword evidence="6 13" id="KW-0732">Signal</keyword>
<dbReference type="EMBL" id="AJIL01000608">
    <property type="protein sequence ID" value="KNE88992.1"/>
    <property type="molecule type" value="Genomic_DNA"/>
</dbReference>
<gene>
    <name evidence="16" type="ORF">PSTG_17553</name>
</gene>
<comment type="similarity">
    <text evidence="4">Belongs to the SWP1 family.</text>
</comment>
<dbReference type="PANTHER" id="PTHR12640:SF0">
    <property type="entry name" value="DOLICHYL-DIPHOSPHOOLIGOSACCHARIDE--PROTEIN GLYCOSYLTRANSFERASE SUBUNIT 2"/>
    <property type="match status" value="1"/>
</dbReference>
<comment type="subcellular location">
    <subcellularLocation>
        <location evidence="2">Endoplasmic reticulum membrane</location>
        <topology evidence="2">Multi-pass membrane protein</topology>
    </subcellularLocation>
</comment>
<accession>A0A0L0UPK7</accession>
<dbReference type="GO" id="GO:0008250">
    <property type="term" value="C:oligosaccharyltransferase complex"/>
    <property type="evidence" value="ECO:0007669"/>
    <property type="project" value="InterPro"/>
</dbReference>
<dbReference type="OrthoDB" id="432292at2759"/>
<keyword evidence="17" id="KW-1185">Reference proteome</keyword>
<keyword evidence="7" id="KW-0256">Endoplasmic reticulum</keyword>
<proteinExistence type="inferred from homology"/>
<keyword evidence="9 12" id="KW-0472">Membrane</keyword>
<dbReference type="AlphaFoldDB" id="A0A0L0UPK7"/>
<dbReference type="UniPathway" id="UPA00378"/>
<dbReference type="Pfam" id="PF25147">
    <property type="entry name" value="Ribophorin_II_C"/>
    <property type="match status" value="1"/>
</dbReference>
<evidence type="ECO:0000256" key="9">
    <source>
        <dbReference type="ARBA" id="ARBA00023136"/>
    </source>
</evidence>
<evidence type="ECO:0000256" key="1">
    <source>
        <dbReference type="ARBA" id="ARBA00002791"/>
    </source>
</evidence>
<evidence type="ECO:0000313" key="16">
    <source>
        <dbReference type="EMBL" id="KNE88992.1"/>
    </source>
</evidence>
<evidence type="ECO:0000256" key="5">
    <source>
        <dbReference type="ARBA" id="ARBA00022692"/>
    </source>
</evidence>
<dbReference type="Proteomes" id="UP000054564">
    <property type="component" value="Unassembled WGS sequence"/>
</dbReference>
<dbReference type="PANTHER" id="PTHR12640">
    <property type="entry name" value="RIBOPHORIN II"/>
    <property type="match status" value="1"/>
</dbReference>